<sequence length="833" mass="92437">MSETRAGGPQRGGRGFDRGGQNNCREGGGGCGGRRDGDNRERQPHKKYQSKTSAIKDCIIDFGRPEHAAPVPTRPPRIKNPDNMGQVPPDMINDEAEMIIWAGELKLVPSRRANLNDGLITVFSIILDQCVPNLRKKLEQLEDWEAIFTDKDPNRLFEEVTNIVQGREAHQHPMYGLIQAFKMLATYRQENASNTKYLEADRIQDGLDLPGPRPAVERPHPDDIAAATIVVRNHIKSALGLSGADNKRHKSLKDNLENSYSCGRDEYPASTTHLLTLLENFQGVNFAQDGEEPAAANNESGVQMFIDASTEEEPANDGYDSSKGAGSFVCTTPAGNSVVFKRCDKTGFPYIDLDDAENDAAVLMVQTVRANFEGFTRKEVERAIAARKAQALSGHPSERVFKSEVSRKSSSSLFRSCPITSQDISNARTIFGPSVACARGKWVRGKSPKVEPGFVSIPANLITFQFDVLAADVMFVCGAPFLITLSQKIRFVTVQFVPPCLMDGEFEKIRDKLSGVVDVNTCSKNEHVTMIERKIRHTKERCRATKSDIKPKILPLVIIKHLVITCVMFLNAYPDKQGFGSYCIVYDDPDTTVTNTMELRTRNCICLGPTGNFQGTFKFFDLDTLTVIKRKKFTEFPMPDSVINKLECLGKRDKQTGRLTFADRHNVPFDWDEEYEQCPLIDDNAPEPEPTSLPFPDIPAEMPGILYESEMPNTTLLPDDPPPIAPDPDDLAAREAAAALDNANLGPREAALLRCAEIAGVNRNEPQHLQPFYNITNNNINIVRAEDDEFDPAGDDEDENDGAAPDLLQPGDDDYPDSSDDEGDDEDYEDNER</sequence>
<feature type="compositionally biased region" description="Acidic residues" evidence="1">
    <location>
        <begin position="786"/>
        <end position="801"/>
    </location>
</feature>
<feature type="region of interest" description="Disordered" evidence="1">
    <location>
        <begin position="785"/>
        <end position="833"/>
    </location>
</feature>
<reference evidence="2 3" key="1">
    <citation type="submission" date="2024-10" db="EMBL/GenBank/DDBJ databases">
        <title>Updated reference genomes for cyclostephanoid diatoms.</title>
        <authorList>
            <person name="Roberts W.R."/>
            <person name="Alverson A.J."/>
        </authorList>
    </citation>
    <scope>NUCLEOTIDE SEQUENCE [LARGE SCALE GENOMIC DNA]</scope>
    <source>
        <strain evidence="2 3">AJA010-31</strain>
    </source>
</reference>
<feature type="compositionally biased region" description="Basic and acidic residues" evidence="1">
    <location>
        <begin position="33"/>
        <end position="42"/>
    </location>
</feature>
<dbReference type="Proteomes" id="UP001530400">
    <property type="component" value="Unassembled WGS sequence"/>
</dbReference>
<evidence type="ECO:0000313" key="3">
    <source>
        <dbReference type="Proteomes" id="UP001530400"/>
    </source>
</evidence>
<feature type="region of interest" description="Disordered" evidence="1">
    <location>
        <begin position="64"/>
        <end position="83"/>
    </location>
</feature>
<feature type="compositionally biased region" description="Acidic residues" evidence="1">
    <location>
        <begin position="811"/>
        <end position="833"/>
    </location>
</feature>
<protein>
    <submittedName>
        <fullName evidence="2">Uncharacterized protein</fullName>
    </submittedName>
</protein>
<accession>A0ABD3NII8</accession>
<keyword evidence="3" id="KW-1185">Reference proteome</keyword>
<comment type="caution">
    <text evidence="2">The sequence shown here is derived from an EMBL/GenBank/DDBJ whole genome shotgun (WGS) entry which is preliminary data.</text>
</comment>
<name>A0ABD3NII8_9STRA</name>
<evidence type="ECO:0000256" key="1">
    <source>
        <dbReference type="SAM" id="MobiDB-lite"/>
    </source>
</evidence>
<organism evidence="2 3">
    <name type="scientific">Cyclotella atomus</name>
    <dbReference type="NCBI Taxonomy" id="382360"/>
    <lineage>
        <taxon>Eukaryota</taxon>
        <taxon>Sar</taxon>
        <taxon>Stramenopiles</taxon>
        <taxon>Ochrophyta</taxon>
        <taxon>Bacillariophyta</taxon>
        <taxon>Coscinodiscophyceae</taxon>
        <taxon>Thalassiosirophycidae</taxon>
        <taxon>Stephanodiscales</taxon>
        <taxon>Stephanodiscaceae</taxon>
        <taxon>Cyclotella</taxon>
    </lineage>
</organism>
<evidence type="ECO:0000313" key="2">
    <source>
        <dbReference type="EMBL" id="KAL3775825.1"/>
    </source>
</evidence>
<dbReference type="AlphaFoldDB" id="A0ABD3NII8"/>
<dbReference type="EMBL" id="JALLPJ020001133">
    <property type="protein sequence ID" value="KAL3775825.1"/>
    <property type="molecule type" value="Genomic_DNA"/>
</dbReference>
<proteinExistence type="predicted"/>
<feature type="region of interest" description="Disordered" evidence="1">
    <location>
        <begin position="1"/>
        <end position="51"/>
    </location>
</feature>
<gene>
    <name evidence="2" type="ORF">ACHAWO_009763</name>
</gene>